<dbReference type="InterPro" id="IPR011009">
    <property type="entry name" value="Kinase-like_dom_sf"/>
</dbReference>
<dbReference type="PROSITE" id="PS50011">
    <property type="entry name" value="PROTEIN_KINASE_DOM"/>
    <property type="match status" value="1"/>
</dbReference>
<dbReference type="Proteomes" id="UP001652581">
    <property type="component" value="Chromosome 17"/>
</dbReference>
<name>A0ABM5BKL1_VICPA</name>
<dbReference type="InterPro" id="IPR000719">
    <property type="entry name" value="Prot_kinase_dom"/>
</dbReference>
<evidence type="ECO:0000256" key="5">
    <source>
        <dbReference type="SAM" id="MobiDB-lite"/>
    </source>
</evidence>
<dbReference type="RefSeq" id="XP_072796952.1">
    <property type="nucleotide sequence ID" value="XM_072940851.1"/>
</dbReference>
<keyword evidence="1" id="KW-0808">Transferase</keyword>
<keyword evidence="7" id="KW-1185">Reference proteome</keyword>
<dbReference type="PANTHER" id="PTHR43671">
    <property type="entry name" value="SERINE/THREONINE-PROTEIN KINASE NEK"/>
    <property type="match status" value="1"/>
</dbReference>
<evidence type="ECO:0000313" key="8">
    <source>
        <dbReference type="RefSeq" id="XP_072796952.1"/>
    </source>
</evidence>
<proteinExistence type="predicted"/>
<dbReference type="Pfam" id="PF00069">
    <property type="entry name" value="Pkinase"/>
    <property type="match status" value="1"/>
</dbReference>
<feature type="compositionally biased region" description="Polar residues" evidence="5">
    <location>
        <begin position="41"/>
        <end position="55"/>
    </location>
</feature>
<gene>
    <name evidence="8" type="primary">LOC140686648</name>
</gene>
<dbReference type="InterPro" id="IPR050660">
    <property type="entry name" value="NEK_Ser/Thr_kinase"/>
</dbReference>
<dbReference type="SUPFAM" id="SSF56112">
    <property type="entry name" value="Protein kinase-like (PK-like)"/>
    <property type="match status" value="1"/>
</dbReference>
<keyword evidence="4" id="KW-0067">ATP-binding</keyword>
<evidence type="ECO:0000256" key="4">
    <source>
        <dbReference type="ARBA" id="ARBA00022840"/>
    </source>
</evidence>
<feature type="compositionally biased region" description="Low complexity" evidence="5">
    <location>
        <begin position="265"/>
        <end position="282"/>
    </location>
</feature>
<evidence type="ECO:0000259" key="6">
    <source>
        <dbReference type="PROSITE" id="PS50011"/>
    </source>
</evidence>
<organism evidence="7 8">
    <name type="scientific">Vicugna pacos</name>
    <name type="common">Alpaca</name>
    <name type="synonym">Lama pacos</name>
    <dbReference type="NCBI Taxonomy" id="30538"/>
    <lineage>
        <taxon>Eukaryota</taxon>
        <taxon>Metazoa</taxon>
        <taxon>Chordata</taxon>
        <taxon>Craniata</taxon>
        <taxon>Vertebrata</taxon>
        <taxon>Euteleostomi</taxon>
        <taxon>Mammalia</taxon>
        <taxon>Eutheria</taxon>
        <taxon>Laurasiatheria</taxon>
        <taxon>Artiodactyla</taxon>
        <taxon>Tylopoda</taxon>
        <taxon>Camelidae</taxon>
        <taxon>Vicugna</taxon>
    </lineage>
</organism>
<dbReference type="PANTHER" id="PTHR43671:SF92">
    <property type="entry name" value="SERINE_THREONINE-PROTEIN KINASE NEK10"/>
    <property type="match status" value="1"/>
</dbReference>
<evidence type="ECO:0000256" key="3">
    <source>
        <dbReference type="ARBA" id="ARBA00022777"/>
    </source>
</evidence>
<evidence type="ECO:0000256" key="1">
    <source>
        <dbReference type="ARBA" id="ARBA00022679"/>
    </source>
</evidence>
<feature type="compositionally biased region" description="Low complexity" evidence="5">
    <location>
        <begin position="15"/>
        <end position="24"/>
    </location>
</feature>
<keyword evidence="3" id="KW-0418">Kinase</keyword>
<dbReference type="Gene3D" id="1.10.510.10">
    <property type="entry name" value="Transferase(Phosphotransferase) domain 1"/>
    <property type="match status" value="1"/>
</dbReference>
<feature type="region of interest" description="Disordered" evidence="5">
    <location>
        <begin position="265"/>
        <end position="293"/>
    </location>
</feature>
<accession>A0ABM5BKL1</accession>
<protein>
    <submittedName>
        <fullName evidence="8">Serine/threonine-protein kinase Nek10-like</fullName>
    </submittedName>
</protein>
<feature type="region of interest" description="Disordered" evidence="5">
    <location>
        <begin position="1"/>
        <end position="98"/>
    </location>
</feature>
<dbReference type="GeneID" id="140686648"/>
<evidence type="ECO:0000256" key="2">
    <source>
        <dbReference type="ARBA" id="ARBA00022741"/>
    </source>
</evidence>
<sequence>MSLCRGEPQCYGGPSSSSENSMSSPQALSITDDLDTRHTFQESPHTQKCHQQLNGLPQPDPHKLVSAQAVAGGSAKASGHRSESAMSGVERAGPSREICQAKPVVGPERSHTGFGPERPKVLKSELYGEKADIWAAGCILYQMATLSPPFYSTNMLSLATKIVEAVYEPVPEGIYSEKVTTTISRCLTLDAEARPDIVEVSSTIADVMMKYLDSLSTSQLALEKKLEGERRRTQRYFMEANRNAVTCQHEPALLSHETFEKASLSSSSSGAGSLKSELSESSDLLPEGFQAPCGKDEDRACDGILSDDTFNLENIDKVISNIYSELDDELDILDNSSISSSSPLKESTFSTLKIRFSASGGEGQSQTKDFTGGIGSRPRPALLPLDLLLKVPPLMLRAHVKELEAEVVTGWQAHSLPAVILRSLRNHGPQMSTFLWQASAGIAVSQRKVRQISDPIQQILIQLHKIIYITQLPPALHHNLKRRIIERFKKNLFSQQSNPCNLKSEIKKLSQGSPEPIEPSFFTADYHLLHHSSREHSLSKQNPCGLPTSFDLEEGITYEQMQTVIEEVLEESGYYNFTSNRYHSYPWGTKNHPNNR</sequence>
<evidence type="ECO:0000313" key="7">
    <source>
        <dbReference type="Proteomes" id="UP001652581"/>
    </source>
</evidence>
<keyword evidence="2" id="KW-0547">Nucleotide-binding</keyword>
<reference evidence="8" key="1">
    <citation type="submission" date="2025-08" db="UniProtKB">
        <authorList>
            <consortium name="RefSeq"/>
        </authorList>
    </citation>
    <scope>IDENTIFICATION</scope>
</reference>
<feature type="domain" description="Protein kinase" evidence="6">
    <location>
        <begin position="1"/>
        <end position="212"/>
    </location>
</feature>